<dbReference type="EMBL" id="OBML01000001">
    <property type="protein sequence ID" value="SOB90703.1"/>
    <property type="molecule type" value="Genomic_DNA"/>
</dbReference>
<proteinExistence type="predicted"/>
<sequence length="305" mass="33888">MNEREQEGASAGTVPRFVTLASHEGPGLARYRASLARFGVTPDIVWTGKPYPGHLAAMRMLRAHLARLPADELVVYTDAFDVVLIRDPAELAARYRAFASPIVLSTEPGFTWKLPGRLAASRAYPPAGGRSGMYRYLNSGGYVGTADALAAMLGELDYASAVDCDQSLINKWFMENPGRAALDYDQEIFASSACQSGLERKLYRFDGTHLTNTRTGGKPFFFHFPAENRLCTKHVLDMLPFELPRLPVRPRDRRKYILNVIESRPTFWFDRPAYPLEDIVGLIAFRLLPTGALAGLGYLAWRAIG</sequence>
<reference evidence="3 4" key="1">
    <citation type="submission" date="2017-08" db="EMBL/GenBank/DDBJ databases">
        <authorList>
            <person name="de Groot N.N."/>
        </authorList>
    </citation>
    <scope>NUCLEOTIDE SEQUENCE [LARGE SCALE GENOMIC DNA]</scope>
    <source>
        <strain evidence="3 4">USBA 352</strain>
    </source>
</reference>
<dbReference type="CDD" id="cd22997">
    <property type="entry name" value="GT_LH"/>
    <property type="match status" value="1"/>
</dbReference>
<evidence type="ECO:0000256" key="1">
    <source>
        <dbReference type="SAM" id="Phobius"/>
    </source>
</evidence>
<gene>
    <name evidence="3" type="ORF">SAMN05421512_101486</name>
</gene>
<dbReference type="OrthoDB" id="3346013at2"/>
<dbReference type="STRING" id="538381.GCA_001696535_01613"/>
<dbReference type="RefSeq" id="WP_097173795.1">
    <property type="nucleotide sequence ID" value="NZ_OBML01000001.1"/>
</dbReference>
<evidence type="ECO:0000259" key="2">
    <source>
        <dbReference type="Pfam" id="PF25342"/>
    </source>
</evidence>
<keyword evidence="1" id="KW-0812">Transmembrane</keyword>
<dbReference type="InterPro" id="IPR057589">
    <property type="entry name" value="GT_PLOD"/>
</dbReference>
<feature type="domain" description="PLOD1-3-like GT" evidence="2">
    <location>
        <begin position="17"/>
        <end position="223"/>
    </location>
</feature>
<protein>
    <recommendedName>
        <fullName evidence="2">PLOD1-3-like GT domain-containing protein</fullName>
    </recommendedName>
</protein>
<evidence type="ECO:0000313" key="4">
    <source>
        <dbReference type="Proteomes" id="UP000219331"/>
    </source>
</evidence>
<accession>A0A285R9C1</accession>
<evidence type="ECO:0000313" key="3">
    <source>
        <dbReference type="EMBL" id="SOB90703.1"/>
    </source>
</evidence>
<name>A0A285R9C1_9HYPH</name>
<keyword evidence="4" id="KW-1185">Reference proteome</keyword>
<dbReference type="Proteomes" id="UP000219331">
    <property type="component" value="Unassembled WGS sequence"/>
</dbReference>
<keyword evidence="1" id="KW-0472">Membrane</keyword>
<dbReference type="Pfam" id="PF25342">
    <property type="entry name" value="GT_PLOD"/>
    <property type="match status" value="1"/>
</dbReference>
<dbReference type="AlphaFoldDB" id="A0A285R9C1"/>
<feature type="transmembrane region" description="Helical" evidence="1">
    <location>
        <begin position="279"/>
        <end position="301"/>
    </location>
</feature>
<organism evidence="3 4">
    <name type="scientific">Stappia indica</name>
    <dbReference type="NCBI Taxonomy" id="538381"/>
    <lineage>
        <taxon>Bacteria</taxon>
        <taxon>Pseudomonadati</taxon>
        <taxon>Pseudomonadota</taxon>
        <taxon>Alphaproteobacteria</taxon>
        <taxon>Hyphomicrobiales</taxon>
        <taxon>Stappiaceae</taxon>
        <taxon>Stappia</taxon>
    </lineage>
</organism>
<keyword evidence="1" id="KW-1133">Transmembrane helix</keyword>